<dbReference type="Pfam" id="PF00226">
    <property type="entry name" value="DnaJ"/>
    <property type="match status" value="1"/>
</dbReference>
<dbReference type="PANTHER" id="PTHR44144:SF1">
    <property type="entry name" value="DNAJ HOMOLOG SUBFAMILY C MEMBER 9"/>
    <property type="match status" value="1"/>
</dbReference>
<name>A0A8E2E730_9PEZI</name>
<evidence type="ECO:0000313" key="4">
    <source>
        <dbReference type="Proteomes" id="UP000250266"/>
    </source>
</evidence>
<dbReference type="PROSITE" id="PS50076">
    <property type="entry name" value="DNAJ_2"/>
    <property type="match status" value="1"/>
</dbReference>
<feature type="region of interest" description="Disordered" evidence="1">
    <location>
        <begin position="184"/>
        <end position="312"/>
    </location>
</feature>
<dbReference type="GO" id="GO:0031072">
    <property type="term" value="F:heat shock protein binding"/>
    <property type="evidence" value="ECO:0007669"/>
    <property type="project" value="TreeGrafter"/>
</dbReference>
<dbReference type="Pfam" id="PF23302">
    <property type="entry name" value="HTH_DNAJC9"/>
    <property type="match status" value="1"/>
</dbReference>
<dbReference type="FunFam" id="1.10.287.110:FF:000110">
    <property type="entry name" value="DnaJ domain protein (AFU_orthologue AFUA_2G13210)"/>
    <property type="match status" value="1"/>
</dbReference>
<evidence type="ECO:0000313" key="3">
    <source>
        <dbReference type="EMBL" id="OCK78356.1"/>
    </source>
</evidence>
<protein>
    <submittedName>
        <fullName evidence="3">DnaJ domain-containing protein</fullName>
    </submittedName>
</protein>
<organism evidence="3 4">
    <name type="scientific">Lepidopterella palustris CBS 459.81</name>
    <dbReference type="NCBI Taxonomy" id="1314670"/>
    <lineage>
        <taxon>Eukaryota</taxon>
        <taxon>Fungi</taxon>
        <taxon>Dikarya</taxon>
        <taxon>Ascomycota</taxon>
        <taxon>Pezizomycotina</taxon>
        <taxon>Dothideomycetes</taxon>
        <taxon>Pleosporomycetidae</taxon>
        <taxon>Mytilinidiales</taxon>
        <taxon>Argynnaceae</taxon>
        <taxon>Lepidopterella</taxon>
    </lineage>
</organism>
<gene>
    <name evidence="3" type="ORF">K432DRAFT_302156</name>
</gene>
<dbReference type="EMBL" id="KV745065">
    <property type="protein sequence ID" value="OCK78356.1"/>
    <property type="molecule type" value="Genomic_DNA"/>
</dbReference>
<dbReference type="PRINTS" id="PR00625">
    <property type="entry name" value="JDOMAIN"/>
</dbReference>
<reference evidence="3 4" key="1">
    <citation type="journal article" date="2016" name="Nat. Commun.">
        <title>Ectomycorrhizal ecology is imprinted in the genome of the dominant symbiotic fungus Cenococcum geophilum.</title>
        <authorList>
            <consortium name="DOE Joint Genome Institute"/>
            <person name="Peter M."/>
            <person name="Kohler A."/>
            <person name="Ohm R.A."/>
            <person name="Kuo A."/>
            <person name="Krutzmann J."/>
            <person name="Morin E."/>
            <person name="Arend M."/>
            <person name="Barry K.W."/>
            <person name="Binder M."/>
            <person name="Choi C."/>
            <person name="Clum A."/>
            <person name="Copeland A."/>
            <person name="Grisel N."/>
            <person name="Haridas S."/>
            <person name="Kipfer T."/>
            <person name="LaButti K."/>
            <person name="Lindquist E."/>
            <person name="Lipzen A."/>
            <person name="Maire R."/>
            <person name="Meier B."/>
            <person name="Mihaltcheva S."/>
            <person name="Molinier V."/>
            <person name="Murat C."/>
            <person name="Poggeler S."/>
            <person name="Quandt C.A."/>
            <person name="Sperisen C."/>
            <person name="Tritt A."/>
            <person name="Tisserant E."/>
            <person name="Crous P.W."/>
            <person name="Henrissat B."/>
            <person name="Nehls U."/>
            <person name="Egli S."/>
            <person name="Spatafora J.W."/>
            <person name="Grigoriev I.V."/>
            <person name="Martin F.M."/>
        </authorList>
    </citation>
    <scope>NUCLEOTIDE SEQUENCE [LARGE SCALE GENOMIC DNA]</scope>
    <source>
        <strain evidence="3 4">CBS 459.81</strain>
    </source>
</reference>
<feature type="region of interest" description="Disordered" evidence="1">
    <location>
        <begin position="1"/>
        <end position="23"/>
    </location>
</feature>
<accession>A0A8E2E730</accession>
<dbReference type="GO" id="GO:0005634">
    <property type="term" value="C:nucleus"/>
    <property type="evidence" value="ECO:0007669"/>
    <property type="project" value="TreeGrafter"/>
</dbReference>
<proteinExistence type="predicted"/>
<dbReference type="InterPro" id="IPR056453">
    <property type="entry name" value="HTH_DNAJC9"/>
</dbReference>
<dbReference type="GO" id="GO:0005737">
    <property type="term" value="C:cytoplasm"/>
    <property type="evidence" value="ECO:0007669"/>
    <property type="project" value="TreeGrafter"/>
</dbReference>
<evidence type="ECO:0000259" key="2">
    <source>
        <dbReference type="PROSITE" id="PS50076"/>
    </source>
</evidence>
<dbReference type="Proteomes" id="UP000250266">
    <property type="component" value="Unassembled WGS sequence"/>
</dbReference>
<feature type="domain" description="J" evidence="2">
    <location>
        <begin position="18"/>
        <end position="85"/>
    </location>
</feature>
<dbReference type="InterPro" id="IPR001623">
    <property type="entry name" value="DnaJ_domain"/>
</dbReference>
<dbReference type="PROSITE" id="PS00636">
    <property type="entry name" value="DNAJ_1"/>
    <property type="match status" value="1"/>
</dbReference>
<dbReference type="InterPro" id="IPR018253">
    <property type="entry name" value="DnaJ_domain_CS"/>
</dbReference>
<keyword evidence="4" id="KW-1185">Reference proteome</keyword>
<dbReference type="SUPFAM" id="SSF46565">
    <property type="entry name" value="Chaperone J-domain"/>
    <property type="match status" value="1"/>
</dbReference>
<evidence type="ECO:0000256" key="1">
    <source>
        <dbReference type="SAM" id="MobiDB-lite"/>
    </source>
</evidence>
<dbReference type="InterPro" id="IPR052594">
    <property type="entry name" value="J_domain-containing_protein"/>
</dbReference>
<dbReference type="Gene3D" id="1.10.287.110">
    <property type="entry name" value="DnaJ domain"/>
    <property type="match status" value="1"/>
</dbReference>
<dbReference type="InterPro" id="IPR036869">
    <property type="entry name" value="J_dom_sf"/>
</dbReference>
<sequence>MNTDEDEFLDEEPPTSIDPYKVLGLDKSASADEVKSAYRKAALKHHPDKAAEEDKEKAHHKFQEIAFAYAILSDERRRKRYDVTGRTEDSVHLEDDDDFDWMTFFREQWEDVVTPETISKFQSEYQGSDEEKNALLEAYEQFKGNMNKIYQVIMLSNPLNDEDRFRAILDAEIEAGNITAHKKYTEESEASRKRRISKARKEAEEADESLKELTAKKNSQARGSKSKGNSMDDLAALIQQRQKGRESNFFADLEAKYAPKKGKKRSAPDGEPPEEAFQKMGERIKKSKAVVSNGGTEPEVVGEPRRSKRSRS</sequence>
<dbReference type="OrthoDB" id="110024at2759"/>
<feature type="compositionally biased region" description="Basic and acidic residues" evidence="1">
    <location>
        <begin position="199"/>
        <end position="215"/>
    </location>
</feature>
<feature type="compositionally biased region" description="Polar residues" evidence="1">
    <location>
        <begin position="216"/>
        <end position="229"/>
    </location>
</feature>
<feature type="compositionally biased region" description="Acidic residues" evidence="1">
    <location>
        <begin position="1"/>
        <end position="13"/>
    </location>
</feature>
<dbReference type="PANTHER" id="PTHR44144">
    <property type="entry name" value="DNAJ HOMOLOG SUBFAMILY C MEMBER 9"/>
    <property type="match status" value="1"/>
</dbReference>
<dbReference type="CDD" id="cd06257">
    <property type="entry name" value="DnaJ"/>
    <property type="match status" value="1"/>
</dbReference>
<dbReference type="SMART" id="SM00271">
    <property type="entry name" value="DnaJ"/>
    <property type="match status" value="1"/>
</dbReference>
<dbReference type="AlphaFoldDB" id="A0A8E2E730"/>